<keyword evidence="2" id="KW-1185">Reference proteome</keyword>
<organism evidence="1 2">
    <name type="scientific">Flavobacterium lipolyticum</name>
    <dbReference type="NCBI Taxonomy" id="2893754"/>
    <lineage>
        <taxon>Bacteria</taxon>
        <taxon>Pseudomonadati</taxon>
        <taxon>Bacteroidota</taxon>
        <taxon>Flavobacteriia</taxon>
        <taxon>Flavobacteriales</taxon>
        <taxon>Flavobacteriaceae</taxon>
        <taxon>Flavobacterium</taxon>
    </lineage>
</organism>
<proteinExistence type="predicted"/>
<comment type="caution">
    <text evidence="1">The sequence shown here is derived from an EMBL/GenBank/DDBJ whole genome shotgun (WGS) entry which is preliminary data.</text>
</comment>
<gene>
    <name evidence="1" type="ORF">LNQ34_18480</name>
</gene>
<dbReference type="Proteomes" id="UP001430700">
    <property type="component" value="Unassembled WGS sequence"/>
</dbReference>
<dbReference type="RefSeq" id="WP_202704278.1">
    <property type="nucleotide sequence ID" value="NZ_JAJJMN010000002.1"/>
</dbReference>
<name>A0ABS8M4L9_9FLAO</name>
<accession>A0ABS8M4L9</accession>
<dbReference type="EMBL" id="JAJJMN010000002">
    <property type="protein sequence ID" value="MCC9019760.1"/>
    <property type="molecule type" value="Genomic_DNA"/>
</dbReference>
<evidence type="ECO:0000313" key="1">
    <source>
        <dbReference type="EMBL" id="MCC9019760.1"/>
    </source>
</evidence>
<protein>
    <submittedName>
        <fullName evidence="1">Uncharacterized protein</fullName>
    </submittedName>
</protein>
<evidence type="ECO:0000313" key="2">
    <source>
        <dbReference type="Proteomes" id="UP001430700"/>
    </source>
</evidence>
<sequence>MNTLRLLFLFCFLTISKKCYAQDLLLKDLDNDTIKDEILFDRKNTQIICKLSSQNSLPIKSKKLDDLNDTSGIELTKNGFQFYNHSMRSGYYCQFRYNTAQNKIELIGMSRYSDGNAAQDGSGESSVNLLTHQYIGEWIRVDLKLKKRIKIPTIKKSYTTNKVYLQQFSVKQPDDFVEFCDNIRNNMVY</sequence>
<reference evidence="1" key="1">
    <citation type="submission" date="2021-11" db="EMBL/GenBank/DDBJ databases">
        <title>Description of novel Flavobacterium species.</title>
        <authorList>
            <person name="Saticioglu I.B."/>
            <person name="Ay H."/>
            <person name="Altun S."/>
            <person name="Duman M."/>
        </authorList>
    </citation>
    <scope>NUCLEOTIDE SEQUENCE</scope>
    <source>
        <strain evidence="1">F-126</strain>
    </source>
</reference>